<reference evidence="1 2" key="1">
    <citation type="submission" date="2020-08" db="EMBL/GenBank/DDBJ databases">
        <title>Genomic Encyclopedia of Type Strains, Phase IV (KMG-IV): sequencing the most valuable type-strain genomes for metagenomic binning, comparative biology and taxonomic classification.</title>
        <authorList>
            <person name="Goeker M."/>
        </authorList>
    </citation>
    <scope>NUCLEOTIDE SEQUENCE [LARGE SCALE GENOMIC DNA]</scope>
    <source>
        <strain evidence="1 2">DSM 45385</strain>
    </source>
</reference>
<protein>
    <submittedName>
        <fullName evidence="1">Uncharacterized protein</fullName>
    </submittedName>
</protein>
<dbReference type="Proteomes" id="UP000568380">
    <property type="component" value="Unassembled WGS sequence"/>
</dbReference>
<evidence type="ECO:0000313" key="1">
    <source>
        <dbReference type="EMBL" id="MBB5079477.1"/>
    </source>
</evidence>
<keyword evidence="2" id="KW-1185">Reference proteome</keyword>
<dbReference type="EMBL" id="JACHIN010000006">
    <property type="protein sequence ID" value="MBB5079477.1"/>
    <property type="molecule type" value="Genomic_DNA"/>
</dbReference>
<dbReference type="AlphaFoldDB" id="A0A7W8A4K8"/>
<organism evidence="1 2">
    <name type="scientific">Nonomuraea endophytica</name>
    <dbReference type="NCBI Taxonomy" id="714136"/>
    <lineage>
        <taxon>Bacteria</taxon>
        <taxon>Bacillati</taxon>
        <taxon>Actinomycetota</taxon>
        <taxon>Actinomycetes</taxon>
        <taxon>Streptosporangiales</taxon>
        <taxon>Streptosporangiaceae</taxon>
        <taxon>Nonomuraea</taxon>
    </lineage>
</organism>
<accession>A0A7W8A4K8</accession>
<proteinExistence type="predicted"/>
<gene>
    <name evidence="1" type="ORF">HNR40_004963</name>
</gene>
<sequence>MPGDMEDSAIIRASPREPERFDRHAAVLHRYVDQAEQVP</sequence>
<comment type="caution">
    <text evidence="1">The sequence shown here is derived from an EMBL/GenBank/DDBJ whole genome shotgun (WGS) entry which is preliminary data.</text>
</comment>
<name>A0A7W8A4K8_9ACTN</name>
<evidence type="ECO:0000313" key="2">
    <source>
        <dbReference type="Proteomes" id="UP000568380"/>
    </source>
</evidence>